<keyword evidence="3" id="KW-0812">Transmembrane</keyword>
<dbReference type="KEGG" id="pard:DN92_03440"/>
<evidence type="ECO:0000313" key="6">
    <source>
        <dbReference type="Proteomes" id="UP000501090"/>
    </source>
</evidence>
<proteinExistence type="predicted"/>
<protein>
    <recommendedName>
        <fullName evidence="1">diguanylate cyclase</fullName>
        <ecNumber evidence="1">2.7.7.65</ecNumber>
    </recommendedName>
</protein>
<dbReference type="AlphaFoldDB" id="A0A6M9PID7"/>
<dbReference type="Proteomes" id="UP000501090">
    <property type="component" value="Chromosome"/>
</dbReference>
<evidence type="ECO:0000256" key="2">
    <source>
        <dbReference type="ARBA" id="ARBA00034247"/>
    </source>
</evidence>
<dbReference type="InterPro" id="IPR050469">
    <property type="entry name" value="Diguanylate_Cyclase"/>
</dbReference>
<sequence>MQLVLALYCVTLLCEVATVFILFLIFKKSMRALRWAWLMLATGICMMSVHRAGLILNIIQSEHYDLIDAVFSLPIAACLLLGVLGLNKLLLVLENEQLLIETLAQFDPLTNSYSRSQILYRISEEIQRCTRSQRSFSLLEVDIDHFKRVNDKFGHPVGDEILIGLVRHLKEVLRSGDSLGRIGGEEFLILLPETDSQGAAQLAERLRAHIESTVNQTAASGPIKITISIGIATFETKNSLNTPRGIILNEIVGKADIAMYEAKNQGRNRIAIYKDSQNRASSS</sequence>
<gene>
    <name evidence="5" type="ORF">DN92_03440</name>
</gene>
<dbReference type="CDD" id="cd01949">
    <property type="entry name" value="GGDEF"/>
    <property type="match status" value="1"/>
</dbReference>
<dbReference type="SMART" id="SM00267">
    <property type="entry name" value="GGDEF"/>
    <property type="match status" value="1"/>
</dbReference>
<keyword evidence="6" id="KW-1185">Reference proteome</keyword>
<evidence type="ECO:0000259" key="4">
    <source>
        <dbReference type="PROSITE" id="PS50887"/>
    </source>
</evidence>
<dbReference type="InterPro" id="IPR029787">
    <property type="entry name" value="Nucleotide_cyclase"/>
</dbReference>
<dbReference type="InterPro" id="IPR000160">
    <property type="entry name" value="GGDEF_dom"/>
</dbReference>
<dbReference type="SUPFAM" id="SSF55073">
    <property type="entry name" value="Nucleotide cyclase"/>
    <property type="match status" value="1"/>
</dbReference>
<dbReference type="EMBL" id="CP028940">
    <property type="protein sequence ID" value="QKM60171.1"/>
    <property type="molecule type" value="Genomic_DNA"/>
</dbReference>
<keyword evidence="3" id="KW-0472">Membrane</keyword>
<feature type="transmembrane region" description="Helical" evidence="3">
    <location>
        <begin position="6"/>
        <end position="26"/>
    </location>
</feature>
<dbReference type="PROSITE" id="PS50887">
    <property type="entry name" value="GGDEF"/>
    <property type="match status" value="1"/>
</dbReference>
<keyword evidence="3" id="KW-1133">Transmembrane helix</keyword>
<organism evidence="5 6">
    <name type="scientific">Polynucleobacter arcticus</name>
    <dbReference type="NCBI Taxonomy" id="1743165"/>
    <lineage>
        <taxon>Bacteria</taxon>
        <taxon>Pseudomonadati</taxon>
        <taxon>Pseudomonadota</taxon>
        <taxon>Betaproteobacteria</taxon>
        <taxon>Burkholderiales</taxon>
        <taxon>Burkholderiaceae</taxon>
        <taxon>Polynucleobacter</taxon>
    </lineage>
</organism>
<comment type="catalytic activity">
    <reaction evidence="2">
        <text>2 GTP = 3',3'-c-di-GMP + 2 diphosphate</text>
        <dbReference type="Rhea" id="RHEA:24898"/>
        <dbReference type="ChEBI" id="CHEBI:33019"/>
        <dbReference type="ChEBI" id="CHEBI:37565"/>
        <dbReference type="ChEBI" id="CHEBI:58805"/>
        <dbReference type="EC" id="2.7.7.65"/>
    </reaction>
</comment>
<feature type="domain" description="GGDEF" evidence="4">
    <location>
        <begin position="134"/>
        <end position="275"/>
    </location>
</feature>
<dbReference type="GO" id="GO:0052621">
    <property type="term" value="F:diguanylate cyclase activity"/>
    <property type="evidence" value="ECO:0007669"/>
    <property type="project" value="UniProtKB-EC"/>
</dbReference>
<dbReference type="EC" id="2.7.7.65" evidence="1"/>
<evidence type="ECO:0000313" key="5">
    <source>
        <dbReference type="EMBL" id="QKM60171.1"/>
    </source>
</evidence>
<dbReference type="Pfam" id="PF00990">
    <property type="entry name" value="GGDEF"/>
    <property type="match status" value="1"/>
</dbReference>
<dbReference type="NCBIfam" id="TIGR00254">
    <property type="entry name" value="GGDEF"/>
    <property type="match status" value="1"/>
</dbReference>
<feature type="transmembrane region" description="Helical" evidence="3">
    <location>
        <begin position="71"/>
        <end position="93"/>
    </location>
</feature>
<dbReference type="Gene3D" id="3.30.70.270">
    <property type="match status" value="1"/>
</dbReference>
<reference evidence="5 6" key="1">
    <citation type="submission" date="2018-04" db="EMBL/GenBank/DDBJ databases">
        <title>Polynucleobacter sp. UK-Long2-W17 genome.</title>
        <authorList>
            <person name="Hahn M.W."/>
        </authorList>
    </citation>
    <scope>NUCLEOTIDE SEQUENCE [LARGE SCALE GENOMIC DNA]</scope>
    <source>
        <strain evidence="5 6">UK-Long2-W17</strain>
    </source>
</reference>
<name>A0A6M9PID7_9BURK</name>
<dbReference type="PANTHER" id="PTHR45138:SF9">
    <property type="entry name" value="DIGUANYLATE CYCLASE DGCM-RELATED"/>
    <property type="match status" value="1"/>
</dbReference>
<dbReference type="PANTHER" id="PTHR45138">
    <property type="entry name" value="REGULATORY COMPONENTS OF SENSORY TRANSDUCTION SYSTEM"/>
    <property type="match status" value="1"/>
</dbReference>
<evidence type="ECO:0000256" key="3">
    <source>
        <dbReference type="SAM" id="Phobius"/>
    </source>
</evidence>
<dbReference type="InterPro" id="IPR043128">
    <property type="entry name" value="Rev_trsase/Diguanyl_cyclase"/>
</dbReference>
<evidence type="ECO:0000256" key="1">
    <source>
        <dbReference type="ARBA" id="ARBA00012528"/>
    </source>
</evidence>
<accession>A0A6M9PID7</accession>
<feature type="transmembrane region" description="Helical" evidence="3">
    <location>
        <begin position="38"/>
        <end position="59"/>
    </location>
</feature>
<dbReference type="FunFam" id="3.30.70.270:FF:000001">
    <property type="entry name" value="Diguanylate cyclase domain protein"/>
    <property type="match status" value="1"/>
</dbReference>